<feature type="binding site" evidence="11">
    <location>
        <position position="83"/>
    </location>
    <ligand>
        <name>substrate</name>
    </ligand>
</feature>
<dbReference type="CDD" id="cd00464">
    <property type="entry name" value="SK"/>
    <property type="match status" value="1"/>
</dbReference>
<dbReference type="GO" id="GO:0005524">
    <property type="term" value="F:ATP binding"/>
    <property type="evidence" value="ECO:0007669"/>
    <property type="project" value="UniProtKB-UniRule"/>
</dbReference>
<evidence type="ECO:0000313" key="12">
    <source>
        <dbReference type="EMBL" id="EGF11322.1"/>
    </source>
</evidence>
<dbReference type="PANTHER" id="PTHR21087">
    <property type="entry name" value="SHIKIMATE KINASE"/>
    <property type="match status" value="1"/>
</dbReference>
<dbReference type="Proteomes" id="UP000004105">
    <property type="component" value="Unassembled WGS sequence"/>
</dbReference>
<comment type="subunit">
    <text evidence="11">Monomer.</text>
</comment>
<dbReference type="RefSeq" id="WP_007341976.1">
    <property type="nucleotide sequence ID" value="NZ_GL878494.1"/>
</dbReference>
<dbReference type="GO" id="GO:0009423">
    <property type="term" value="P:chorismate biosynthetic process"/>
    <property type="evidence" value="ECO:0007669"/>
    <property type="project" value="UniProtKB-UniRule"/>
</dbReference>
<evidence type="ECO:0000256" key="1">
    <source>
        <dbReference type="ARBA" id="ARBA00004842"/>
    </source>
</evidence>
<keyword evidence="8 11" id="KW-0067">ATP-binding</keyword>
<keyword evidence="11" id="KW-0460">Magnesium</keyword>
<dbReference type="STRING" id="267212.GCA_001063965_00443"/>
<dbReference type="GO" id="GO:0000287">
    <property type="term" value="F:magnesium ion binding"/>
    <property type="evidence" value="ECO:0007669"/>
    <property type="project" value="UniProtKB-UniRule"/>
</dbReference>
<evidence type="ECO:0000313" key="13">
    <source>
        <dbReference type="Proteomes" id="UP000004105"/>
    </source>
</evidence>
<dbReference type="HAMAP" id="MF_00109">
    <property type="entry name" value="Shikimate_kinase"/>
    <property type="match status" value="1"/>
</dbReference>
<accession>F2BB62</accession>
<dbReference type="UniPathway" id="UPA00053">
    <property type="reaction ID" value="UER00088"/>
</dbReference>
<evidence type="ECO:0000256" key="6">
    <source>
        <dbReference type="ARBA" id="ARBA00022741"/>
    </source>
</evidence>
<keyword evidence="4 11" id="KW-0028">Amino-acid biosynthesis</keyword>
<feature type="binding site" evidence="11">
    <location>
        <position position="140"/>
    </location>
    <ligand>
        <name>substrate</name>
    </ligand>
</feature>
<dbReference type="InterPro" id="IPR000623">
    <property type="entry name" value="Shikimate_kinase/TSH1"/>
</dbReference>
<dbReference type="GO" id="GO:0005829">
    <property type="term" value="C:cytosol"/>
    <property type="evidence" value="ECO:0007669"/>
    <property type="project" value="TreeGrafter"/>
</dbReference>
<sequence>MNTANSNLFLIGLMGAGKTTLGRRLAAQLNRAFYDSDQVICERTGVSVPTIFEMEGEAGFRAREAAVINELSALSGIVLATGGGAVLREENRRCLAARGTVIYLHAAPEILLERTRSDKNRPLLQVADPLAKLRALYHARDPLYRAAADLVVEAGQNDCRKTTARILQRIQD</sequence>
<evidence type="ECO:0000256" key="2">
    <source>
        <dbReference type="ARBA" id="ARBA00006997"/>
    </source>
</evidence>
<comment type="similarity">
    <text evidence="2 11">Belongs to the shikimate kinase family.</text>
</comment>
<dbReference type="Pfam" id="PF01202">
    <property type="entry name" value="SKI"/>
    <property type="match status" value="1"/>
</dbReference>
<comment type="caution">
    <text evidence="11">Lacks conserved residue(s) required for the propagation of feature annotation.</text>
</comment>
<evidence type="ECO:0000256" key="11">
    <source>
        <dbReference type="HAMAP-Rule" id="MF_00109"/>
    </source>
</evidence>
<comment type="caution">
    <text evidence="12">The sequence shown here is derived from an EMBL/GenBank/DDBJ whole genome shotgun (WGS) entry which is preliminary data.</text>
</comment>
<feature type="binding site" evidence="11">
    <location>
        <position position="37"/>
    </location>
    <ligand>
        <name>substrate</name>
    </ligand>
</feature>
<dbReference type="GO" id="GO:0009073">
    <property type="term" value="P:aromatic amino acid family biosynthetic process"/>
    <property type="evidence" value="ECO:0007669"/>
    <property type="project" value="UniProtKB-KW"/>
</dbReference>
<comment type="subcellular location">
    <subcellularLocation>
        <location evidence="11">Cytoplasm</location>
    </subcellularLocation>
</comment>
<evidence type="ECO:0000256" key="3">
    <source>
        <dbReference type="ARBA" id="ARBA00012154"/>
    </source>
</evidence>
<feature type="binding site" evidence="11">
    <location>
        <begin position="15"/>
        <end position="20"/>
    </location>
    <ligand>
        <name>ATP</name>
        <dbReference type="ChEBI" id="CHEBI:30616"/>
    </ligand>
</feature>
<organism evidence="12 13">
    <name type="scientific">Neisseria bacilliformis ATCC BAA-1200</name>
    <dbReference type="NCBI Taxonomy" id="888742"/>
    <lineage>
        <taxon>Bacteria</taxon>
        <taxon>Pseudomonadati</taxon>
        <taxon>Pseudomonadota</taxon>
        <taxon>Betaproteobacteria</taxon>
        <taxon>Neisseriales</taxon>
        <taxon>Neisseriaceae</taxon>
        <taxon>Neisseria</taxon>
    </lineage>
</organism>
<name>F2BB62_9NEIS</name>
<evidence type="ECO:0000256" key="5">
    <source>
        <dbReference type="ARBA" id="ARBA00022679"/>
    </source>
</evidence>
<evidence type="ECO:0000256" key="7">
    <source>
        <dbReference type="ARBA" id="ARBA00022777"/>
    </source>
</evidence>
<evidence type="ECO:0000256" key="9">
    <source>
        <dbReference type="ARBA" id="ARBA00023141"/>
    </source>
</evidence>
<keyword evidence="11" id="KW-0479">Metal-binding</keyword>
<dbReference type="OrthoDB" id="9800332at2"/>
<keyword evidence="9 11" id="KW-0057">Aromatic amino acid biosynthesis</keyword>
<feature type="binding site" evidence="11">
    <location>
        <position position="61"/>
    </location>
    <ligand>
        <name>substrate</name>
    </ligand>
</feature>
<keyword evidence="6 11" id="KW-0547">Nucleotide-binding</keyword>
<dbReference type="InterPro" id="IPR027417">
    <property type="entry name" value="P-loop_NTPase"/>
</dbReference>
<feature type="binding site" evidence="11">
    <location>
        <position position="121"/>
    </location>
    <ligand>
        <name>ATP</name>
        <dbReference type="ChEBI" id="CHEBI:30616"/>
    </ligand>
</feature>
<comment type="cofactor">
    <cofactor evidence="11">
        <name>Mg(2+)</name>
        <dbReference type="ChEBI" id="CHEBI:18420"/>
    </cofactor>
    <text evidence="11">Binds 1 Mg(2+) ion per subunit.</text>
</comment>
<dbReference type="Gene3D" id="3.40.50.300">
    <property type="entry name" value="P-loop containing nucleotide triphosphate hydrolases"/>
    <property type="match status" value="1"/>
</dbReference>
<dbReference type="HOGENOM" id="CLU_057607_2_2_4"/>
<dbReference type="GO" id="GO:0008652">
    <property type="term" value="P:amino acid biosynthetic process"/>
    <property type="evidence" value="ECO:0007669"/>
    <property type="project" value="UniProtKB-KW"/>
</dbReference>
<keyword evidence="7 11" id="KW-0418">Kinase</keyword>
<reference evidence="12 13" key="1">
    <citation type="submission" date="2011-02" db="EMBL/GenBank/DDBJ databases">
        <authorList>
            <person name="Muzny D."/>
            <person name="Qin X."/>
            <person name="Deng J."/>
            <person name="Jiang H."/>
            <person name="Liu Y."/>
            <person name="Qu J."/>
            <person name="Song X.-Z."/>
            <person name="Zhang L."/>
            <person name="Thornton R."/>
            <person name="Coyle M."/>
            <person name="Francisco L."/>
            <person name="Jackson L."/>
            <person name="Javaid M."/>
            <person name="Korchina V."/>
            <person name="Kovar C."/>
            <person name="Mata R."/>
            <person name="Mathew T."/>
            <person name="Ngo R."/>
            <person name="Nguyen L."/>
            <person name="Nguyen N."/>
            <person name="Okwuonu G."/>
            <person name="Ongeri F."/>
            <person name="Pham C."/>
            <person name="Simmons D."/>
            <person name="Wilczek-Boney K."/>
            <person name="Hale W."/>
            <person name="Jakkamsetti A."/>
            <person name="Pham P."/>
            <person name="Ruth R."/>
            <person name="San Lucas F."/>
            <person name="Warren J."/>
            <person name="Zhang J."/>
            <person name="Zhao Z."/>
            <person name="Zhou C."/>
            <person name="Zhu D."/>
            <person name="Lee S."/>
            <person name="Bess C."/>
            <person name="Blankenburg K."/>
            <person name="Forbes L."/>
            <person name="Fu Q."/>
            <person name="Gubbala S."/>
            <person name="Hirani K."/>
            <person name="Jayaseelan J.C."/>
            <person name="Lara F."/>
            <person name="Munidasa M."/>
            <person name="Palculict T."/>
            <person name="Patil S."/>
            <person name="Pu L.-L."/>
            <person name="Saada N."/>
            <person name="Tang L."/>
            <person name="Weissenberger G."/>
            <person name="Zhu Y."/>
            <person name="Hemphill L."/>
            <person name="Shang Y."/>
            <person name="Youmans B."/>
            <person name="Ayvaz T."/>
            <person name="Ross M."/>
            <person name="Santibanez J."/>
            <person name="Aqrawi P."/>
            <person name="Gross S."/>
            <person name="Joshi V."/>
            <person name="Fowler G."/>
            <person name="Nazareth L."/>
            <person name="Reid J."/>
            <person name="Worley K."/>
            <person name="Petrosino J."/>
            <person name="Highlander S."/>
            <person name="Gibbs R."/>
        </authorList>
    </citation>
    <scope>NUCLEOTIDE SEQUENCE [LARGE SCALE GENOMIC DNA]</scope>
    <source>
        <strain evidence="12 13">ATCC BAA-1200</strain>
    </source>
</reference>
<feature type="binding site" evidence="11">
    <location>
        <position position="19"/>
    </location>
    <ligand>
        <name>Mg(2+)</name>
        <dbReference type="ChEBI" id="CHEBI:18420"/>
    </ligand>
</feature>
<comment type="function">
    <text evidence="11">Catalyzes the specific phosphorylation of the 3-hydroxyl group of shikimic acid using ATP as a cosubstrate.</text>
</comment>
<evidence type="ECO:0000256" key="10">
    <source>
        <dbReference type="ARBA" id="ARBA00048567"/>
    </source>
</evidence>
<comment type="pathway">
    <text evidence="1 11">Metabolic intermediate biosynthesis; chorismate biosynthesis; chorismate from D-erythrose 4-phosphate and phosphoenolpyruvate: step 5/7.</text>
</comment>
<keyword evidence="13" id="KW-1185">Reference proteome</keyword>
<dbReference type="GO" id="GO:0004765">
    <property type="term" value="F:shikimate kinase activity"/>
    <property type="evidence" value="ECO:0007669"/>
    <property type="project" value="UniProtKB-UniRule"/>
</dbReference>
<dbReference type="EC" id="2.7.1.71" evidence="3 11"/>
<proteinExistence type="inferred from homology"/>
<protein>
    <recommendedName>
        <fullName evidence="3 11">Shikimate kinase</fullName>
        <shortName evidence="11">SK</shortName>
        <ecNumber evidence="3 11">2.7.1.71</ecNumber>
    </recommendedName>
</protein>
<dbReference type="AlphaFoldDB" id="F2BB62"/>
<dbReference type="InterPro" id="IPR031322">
    <property type="entry name" value="Shikimate/glucono_kinase"/>
</dbReference>
<keyword evidence="5 11" id="KW-0808">Transferase</keyword>
<dbReference type="PRINTS" id="PR01100">
    <property type="entry name" value="SHIKIMTKNASE"/>
</dbReference>
<evidence type="ECO:0000256" key="4">
    <source>
        <dbReference type="ARBA" id="ARBA00022605"/>
    </source>
</evidence>
<keyword evidence="11" id="KW-0963">Cytoplasm</keyword>
<evidence type="ECO:0000256" key="8">
    <source>
        <dbReference type="ARBA" id="ARBA00022840"/>
    </source>
</evidence>
<gene>
    <name evidence="11 12" type="primary">aroK</name>
    <name evidence="12" type="ORF">HMPREF9123_0966</name>
</gene>
<dbReference type="InterPro" id="IPR023000">
    <property type="entry name" value="Shikimate_kinase_CS"/>
</dbReference>
<dbReference type="PANTHER" id="PTHR21087:SF16">
    <property type="entry name" value="SHIKIMATE KINASE 1, CHLOROPLASTIC"/>
    <property type="match status" value="1"/>
</dbReference>
<dbReference type="EMBL" id="AFAY01000020">
    <property type="protein sequence ID" value="EGF11322.1"/>
    <property type="molecule type" value="Genomic_DNA"/>
</dbReference>
<dbReference type="PROSITE" id="PS01128">
    <property type="entry name" value="SHIKIMATE_KINASE"/>
    <property type="match status" value="1"/>
</dbReference>
<comment type="catalytic activity">
    <reaction evidence="10 11">
        <text>shikimate + ATP = 3-phosphoshikimate + ADP + H(+)</text>
        <dbReference type="Rhea" id="RHEA:13121"/>
        <dbReference type="ChEBI" id="CHEBI:15378"/>
        <dbReference type="ChEBI" id="CHEBI:30616"/>
        <dbReference type="ChEBI" id="CHEBI:36208"/>
        <dbReference type="ChEBI" id="CHEBI:145989"/>
        <dbReference type="ChEBI" id="CHEBI:456216"/>
        <dbReference type="EC" id="2.7.1.71"/>
    </reaction>
</comment>
<dbReference type="SUPFAM" id="SSF52540">
    <property type="entry name" value="P-loop containing nucleoside triphosphate hydrolases"/>
    <property type="match status" value="1"/>
</dbReference>